<dbReference type="Gene3D" id="1.20.1440.180">
    <property type="entry name" value="KEN domain"/>
    <property type="match status" value="1"/>
</dbReference>
<evidence type="ECO:0000256" key="11">
    <source>
        <dbReference type="ARBA" id="ARBA00022801"/>
    </source>
</evidence>
<dbReference type="PANTHER" id="PTHR13954:SF6">
    <property type="entry name" value="NON-SPECIFIC SERINE_THREONINE PROTEIN KINASE"/>
    <property type="match status" value="1"/>
</dbReference>
<dbReference type="GO" id="GO:0051082">
    <property type="term" value="F:unfolded protein binding"/>
    <property type="evidence" value="ECO:0007669"/>
    <property type="project" value="TreeGrafter"/>
</dbReference>
<dbReference type="GO" id="GO:1990604">
    <property type="term" value="C:IRE1-TRAF2-ASK1 complex"/>
    <property type="evidence" value="ECO:0007669"/>
    <property type="project" value="TreeGrafter"/>
</dbReference>
<dbReference type="GO" id="GO:0016787">
    <property type="term" value="F:hydrolase activity"/>
    <property type="evidence" value="ECO:0007669"/>
    <property type="project" value="UniProtKB-KW"/>
</dbReference>
<evidence type="ECO:0000256" key="9">
    <source>
        <dbReference type="ARBA" id="ARBA00022741"/>
    </source>
</evidence>
<feature type="compositionally biased region" description="Basic and acidic residues" evidence="19">
    <location>
        <begin position="786"/>
        <end position="805"/>
    </location>
</feature>
<feature type="compositionally biased region" description="Acidic residues" evidence="19">
    <location>
        <begin position="1776"/>
        <end position="1785"/>
    </location>
</feature>
<keyword evidence="12" id="KW-0067">ATP-binding</keyword>
<dbReference type="Gene3D" id="1.10.510.10">
    <property type="entry name" value="Transferase(Phosphotransferase) domain 1"/>
    <property type="match status" value="1"/>
</dbReference>
<dbReference type="Pfam" id="PF00069">
    <property type="entry name" value="Pkinase"/>
    <property type="match status" value="1"/>
</dbReference>
<feature type="compositionally biased region" description="Pro residues" evidence="19">
    <location>
        <begin position="839"/>
        <end position="850"/>
    </location>
</feature>
<keyword evidence="4" id="KW-0723">Serine/threonine-protein kinase</keyword>
<dbReference type="Pfam" id="PF06479">
    <property type="entry name" value="Ribonuc_2-5A"/>
    <property type="match status" value="1"/>
</dbReference>
<dbReference type="FunFam" id="1.10.510.10:FF:000572">
    <property type="entry name" value="Serine/threonine-protein kinase/endoribonuclease IRE1"/>
    <property type="match status" value="1"/>
</dbReference>
<dbReference type="GO" id="GO:0036498">
    <property type="term" value="P:IRE1-mediated unfolded protein response"/>
    <property type="evidence" value="ECO:0007669"/>
    <property type="project" value="TreeGrafter"/>
</dbReference>
<dbReference type="GO" id="GO:0046872">
    <property type="term" value="F:metal ion binding"/>
    <property type="evidence" value="ECO:0007669"/>
    <property type="project" value="UniProtKB-KW"/>
</dbReference>
<keyword evidence="14" id="KW-1133">Transmembrane helix</keyword>
<name>A0A409VFW8_9AGAR</name>
<keyword evidence="9" id="KW-0547">Nucleotide-binding</keyword>
<feature type="region of interest" description="Disordered" evidence="19">
    <location>
        <begin position="1595"/>
        <end position="1621"/>
    </location>
</feature>
<keyword evidence="6" id="KW-0812">Transmembrane</keyword>
<dbReference type="PROSITE" id="PS00108">
    <property type="entry name" value="PROTEIN_KINASE_ST"/>
    <property type="match status" value="1"/>
</dbReference>
<feature type="compositionally biased region" description="Polar residues" evidence="19">
    <location>
        <begin position="72"/>
        <end position="86"/>
    </location>
</feature>
<evidence type="ECO:0000256" key="16">
    <source>
        <dbReference type="ARBA" id="ARBA00023180"/>
    </source>
</evidence>
<evidence type="ECO:0000256" key="18">
    <source>
        <dbReference type="ARBA" id="ARBA00048977"/>
    </source>
</evidence>
<accession>A0A409VFW8</accession>
<keyword evidence="13" id="KW-0460">Magnesium</keyword>
<feature type="region of interest" description="Disordered" evidence="19">
    <location>
        <begin position="72"/>
        <end position="150"/>
    </location>
</feature>
<keyword evidence="5" id="KW-0808">Transferase</keyword>
<dbReference type="PANTHER" id="PTHR13954">
    <property type="entry name" value="IRE1-RELATED"/>
    <property type="match status" value="1"/>
</dbReference>
<comment type="caution">
    <text evidence="22">The sequence shown here is derived from an EMBL/GenBank/DDBJ whole genome shotgun (WGS) entry which is preliminary data.</text>
</comment>
<feature type="compositionally biased region" description="Basic residues" evidence="19">
    <location>
        <begin position="1795"/>
        <end position="1810"/>
    </location>
</feature>
<feature type="region of interest" description="Disordered" evidence="19">
    <location>
        <begin position="1736"/>
        <end position="1857"/>
    </location>
</feature>
<dbReference type="GO" id="GO:0070059">
    <property type="term" value="P:intrinsic apoptotic signaling pathway in response to endoplasmic reticulum stress"/>
    <property type="evidence" value="ECO:0007669"/>
    <property type="project" value="TreeGrafter"/>
</dbReference>
<dbReference type="GO" id="GO:0005524">
    <property type="term" value="F:ATP binding"/>
    <property type="evidence" value="ECO:0007669"/>
    <property type="project" value="UniProtKB-KW"/>
</dbReference>
<feature type="region of interest" description="Disordered" evidence="19">
    <location>
        <begin position="533"/>
        <end position="604"/>
    </location>
</feature>
<evidence type="ECO:0000256" key="13">
    <source>
        <dbReference type="ARBA" id="ARBA00022842"/>
    </source>
</evidence>
<dbReference type="SMART" id="SM00580">
    <property type="entry name" value="PUG"/>
    <property type="match status" value="1"/>
</dbReference>
<evidence type="ECO:0000259" key="21">
    <source>
        <dbReference type="PROSITE" id="PS51392"/>
    </source>
</evidence>
<gene>
    <name evidence="22" type="ORF">CVT24_003225</name>
</gene>
<evidence type="ECO:0000313" key="22">
    <source>
        <dbReference type="EMBL" id="PPQ65135.1"/>
    </source>
</evidence>
<feature type="compositionally biased region" description="Polar residues" evidence="19">
    <location>
        <begin position="554"/>
        <end position="571"/>
    </location>
</feature>
<comment type="catalytic activity">
    <reaction evidence="18">
        <text>L-seryl-[protein] + ATP = O-phospho-L-seryl-[protein] + ADP + H(+)</text>
        <dbReference type="Rhea" id="RHEA:17989"/>
        <dbReference type="Rhea" id="RHEA-COMP:9863"/>
        <dbReference type="Rhea" id="RHEA-COMP:11604"/>
        <dbReference type="ChEBI" id="CHEBI:15378"/>
        <dbReference type="ChEBI" id="CHEBI:29999"/>
        <dbReference type="ChEBI" id="CHEBI:30616"/>
        <dbReference type="ChEBI" id="CHEBI:83421"/>
        <dbReference type="ChEBI" id="CHEBI:456216"/>
        <dbReference type="EC" id="2.7.11.1"/>
    </reaction>
    <physiologicalReaction direction="left-to-right" evidence="18">
        <dbReference type="Rhea" id="RHEA:17990"/>
    </physiologicalReaction>
</comment>
<dbReference type="OrthoDB" id="63989at2759"/>
<evidence type="ECO:0000256" key="3">
    <source>
        <dbReference type="ARBA" id="ARBA00012513"/>
    </source>
</evidence>
<dbReference type="GO" id="GO:0004674">
    <property type="term" value="F:protein serine/threonine kinase activity"/>
    <property type="evidence" value="ECO:0007669"/>
    <property type="project" value="UniProtKB-KW"/>
</dbReference>
<dbReference type="SUPFAM" id="SSF50998">
    <property type="entry name" value="Quinoprotein alcohol dehydrogenase-like"/>
    <property type="match status" value="1"/>
</dbReference>
<feature type="domain" description="Protein kinase" evidence="20">
    <location>
        <begin position="1863"/>
        <end position="2174"/>
    </location>
</feature>
<dbReference type="EMBL" id="NHTK01006074">
    <property type="protein sequence ID" value="PPQ65135.1"/>
    <property type="molecule type" value="Genomic_DNA"/>
</dbReference>
<evidence type="ECO:0000256" key="5">
    <source>
        <dbReference type="ARBA" id="ARBA00022679"/>
    </source>
</evidence>
<dbReference type="GO" id="GO:0006397">
    <property type="term" value="P:mRNA processing"/>
    <property type="evidence" value="ECO:0007669"/>
    <property type="project" value="InterPro"/>
</dbReference>
<dbReference type="FunCoup" id="A0A409VFW8">
    <property type="interactions" value="119"/>
</dbReference>
<comment type="catalytic activity">
    <reaction evidence="17">
        <text>L-threonyl-[protein] + ATP = O-phospho-L-threonyl-[protein] + ADP + H(+)</text>
        <dbReference type="Rhea" id="RHEA:46608"/>
        <dbReference type="Rhea" id="RHEA-COMP:11060"/>
        <dbReference type="Rhea" id="RHEA-COMP:11605"/>
        <dbReference type="ChEBI" id="CHEBI:15378"/>
        <dbReference type="ChEBI" id="CHEBI:30013"/>
        <dbReference type="ChEBI" id="CHEBI:30616"/>
        <dbReference type="ChEBI" id="CHEBI:61977"/>
        <dbReference type="ChEBI" id="CHEBI:456216"/>
        <dbReference type="EC" id="2.7.11.1"/>
    </reaction>
    <physiologicalReaction direction="left-to-right" evidence="17">
        <dbReference type="Rhea" id="RHEA:46609"/>
    </physiologicalReaction>
</comment>
<feature type="compositionally biased region" description="Basic and acidic residues" evidence="19">
    <location>
        <begin position="825"/>
        <end position="834"/>
    </location>
</feature>
<dbReference type="FunFam" id="3.30.200.20:FF:000077">
    <property type="entry name" value="Putative Serine/threonine-protein kinase/endoribonuclease IRE1"/>
    <property type="match status" value="1"/>
</dbReference>
<dbReference type="CDD" id="cd10422">
    <property type="entry name" value="RNase_Ire1"/>
    <property type="match status" value="1"/>
</dbReference>
<dbReference type="InterPro" id="IPR015943">
    <property type="entry name" value="WD40/YVTN_repeat-like_dom_sf"/>
</dbReference>
<evidence type="ECO:0000256" key="17">
    <source>
        <dbReference type="ARBA" id="ARBA00048659"/>
    </source>
</evidence>
<keyword evidence="16" id="KW-0325">Glycoprotein</keyword>
<dbReference type="InterPro" id="IPR000719">
    <property type="entry name" value="Prot_kinase_dom"/>
</dbReference>
<dbReference type="InterPro" id="IPR038357">
    <property type="entry name" value="KEN_sf"/>
</dbReference>
<feature type="compositionally biased region" description="Low complexity" evidence="19">
    <location>
        <begin position="1841"/>
        <end position="1851"/>
    </location>
</feature>
<protein>
    <recommendedName>
        <fullName evidence="3">non-specific serine/threonine protein kinase</fullName>
        <ecNumber evidence="3">2.7.11.1</ecNumber>
    </recommendedName>
</protein>
<dbReference type="SUPFAM" id="SSF56112">
    <property type="entry name" value="Protein kinase-like (PK-like)"/>
    <property type="match status" value="1"/>
</dbReference>
<evidence type="ECO:0000256" key="12">
    <source>
        <dbReference type="ARBA" id="ARBA00022840"/>
    </source>
</evidence>
<feature type="region of interest" description="Disordered" evidence="19">
    <location>
        <begin position="783"/>
        <end position="852"/>
    </location>
</feature>
<evidence type="ECO:0000256" key="1">
    <source>
        <dbReference type="ARBA" id="ARBA00001946"/>
    </source>
</evidence>
<keyword evidence="10" id="KW-0418">Kinase</keyword>
<evidence type="ECO:0000256" key="15">
    <source>
        <dbReference type="ARBA" id="ARBA00023136"/>
    </source>
</evidence>
<evidence type="ECO:0000256" key="14">
    <source>
        <dbReference type="ARBA" id="ARBA00022989"/>
    </source>
</evidence>
<dbReference type="InterPro" id="IPR018391">
    <property type="entry name" value="PQQ_b-propeller_rpt"/>
</dbReference>
<comment type="cofactor">
    <cofactor evidence="1">
        <name>Mg(2+)</name>
        <dbReference type="ChEBI" id="CHEBI:18420"/>
    </cofactor>
</comment>
<evidence type="ECO:0000256" key="4">
    <source>
        <dbReference type="ARBA" id="ARBA00022527"/>
    </source>
</evidence>
<sequence>MFSSLFSRLPLSLSSASGGKKGNQEADETVSGQSLSLPWPVTEAAGPSSYATNRPKREGSIIWSHQGQAANGVTISNPIPRMTTNPLADFDDYPSSHHSPRTPNMKGPNSASIASAGSVKSGRAPFSSGLIQSSLEDKGQRNRPQRMGSYSQAPMLHTPVLQNIGTQSSAPLQTPQSHQTPIQYGQAVTSSAPSTPFYSYAPPEVVRVESGTDSEDTTRKVAGSPEMLHQVPPDILRPSSLLGEYVPLTRKTQPQPFSEQPSPETSHALYSYPYGIYGDGMNQARESNTDFDNSPVDEEEDKEIPEVFHFPPKSVSSSSSSSGQTATATKATFRQGLKLYVPPYAQSTHSSQSDNSILRSTYAFPLPPSHFPNFVTGQSLGHNQAYPVDVTTAQQIQIQAPLSSAGDLAYCQGVNTDVYANAYNYPLATQLSPIEEQDYVSPASAAASVSMASSRFKFRLPGFVTADGSKESVLPSAVVGRQIGVAEGDDKGSMKTQRTGSIGSVANSLKGHQTVMNMSRAGSLSVLQEGLEAAAEGGSTGSAGDREPGPVLGLSQTSSRSDGQNQPTTPHTPGHRLSAPTSVRDFNPPHTPTPTFLSNPNASMSMILSPTSTIATTGTTNVSMHTPASTFIHSSGTISPVPGQTPVSSAAGLIVTERPMSAPAGNVSTTSIGANTTAIQRPAPVITIKPMPQYQTQQTGDAGAQPGGGGLLKLPSLPNITPIDLRFSSFLGKDRGTNKAAGTAQGQGSVPGQAYVDGIEEGEEYYEGDYVVDYDGEYDYDEEHGEYDRESLHEDSYIKDVEGQKRNGKGRQVDADEDDDFELDTLGKEGHRLSSESMEPPPAPLSPMPPKSLRSFKSGDHQLKTGESFIHRRWERDVPMGVSASPTLFRTRSPSRWFFKKTSDHTPAFWAFWFGFLFPVLWLIAGWHFTNAGEMPPKVTMWEWYFLRGSRWWLQGVTGRIRTVFGCCVPRRPASQRSSGSAEAPHLHHTSPGSVTLRQGIARKKMSAAQSQARIGKVYPALPRWVAEKQSTDDGRMRLNDPKRSLRGISFGYPFIPRPLGSHGSYTGMNASEMGSHSVLGRMMQRLLHIVTFPNRVLDHLYGVKLREVRGRPEIQPDVDSQALVQRNAPPPVPNTVRYIQDEQAKQDFLKDNQLVDIILLASVDGKFHALNRTTGKTLWSMSSISTTTSVSGPSSLAPLVRSSQLNFEPDLDDIDFDEENPRETYIIEPQSGSIYVVHRQNGALQRFPLSMSELADLSPFSSHDGDEVTIFVAKKETSLVLLELETGKIRATLTAECPFIDVPATSRPIDLDELESDTGPPEDDRAYSEPTGVYISRTDYQISIYKAKGKGLPMTHFQNLSVSIYGPNKKDQHVQTLYRKSSDGLYVQSAPNGDVYAFQDLRSEPADGRKQKPIPPGGQLSWALSFQHPIVAVFDIFRPTASYHSSHAFALLQPKPKLNELFPDKADKELISRGLSSAFVSMVEESNSLYVMSADEFPLIAIGKSNEGNHPHHPPSSGEPYSGQKDLEIPRCRANPYDPMCLVGVHKLEDSNGPEWRMKRLLDAPATSSQTPMGTPGVAVAYGEDGVLIPIVGQSRENGDNTSGAPSPPPVIPSASVPSPVGVERGASGNGLILSGQRMQGTFSTAWEGLAVAIVVGSVSLYFLWIKFKKAIEDKIREEHQKILLETKQAERVPSDIIITQNLAVDRIASPVEPTIPVPLETVPTLNGNAETTSQELVVPIPQPSDPALTANETGDQSPPPTAVPSMIPAPNTTEEAEDSEGEGEPGTSATPGKKPRAKRGKRGRRKKGGAAGLAASNSGNGDAEENGAEAPKEDEKKNSSTGIILSSSSPKPPVVQTPSLVVSDNILGFGSHGTVVFQGSLQGRAVAVKRLLQDFVTLAAREVSILQESDDHPNVIRYYYQEAHANFLYIALELCPASLADIVETPDRDAWRDIAVSFDPKKALRQITSGLRHLHALKLVHRDIKPQNILISAAKGAAGSAGSFGKGYRMLISDFGLCKKLDVDQTSFLPTAHGSMAAGTVGWRAPEILRGEVKLDEMTSGDDSLSSRGSVATIHGSMSGTPAANGKPTRLTKSVDIFALGCLFYYTLTSGSHPFGDRFEREINIMKNAKFLEGLDKFGEEGTEAKDLIVKMLDPEASERPDTTTCLLHPFFWDPARRLNFLQDASDRFEIMCRDPKDPHLLTLEKNAAVVVGNDWYARLDKIFVENLGKFRKYDGKSVQDLLRALRNKKHHYQDLPDNVKRHVGPMPDGFLGYFTRRYPQLFLHVHGVIRETGLNAESMFRSYFELPDS</sequence>
<evidence type="ECO:0000256" key="2">
    <source>
        <dbReference type="ARBA" id="ARBA00004479"/>
    </source>
</evidence>
<dbReference type="InterPro" id="IPR011047">
    <property type="entry name" value="Quinoprotein_ADH-like_sf"/>
</dbReference>
<evidence type="ECO:0000313" key="23">
    <source>
        <dbReference type="Proteomes" id="UP000284842"/>
    </source>
</evidence>
<dbReference type="STRING" id="181874.A0A409VFW8"/>
<keyword evidence="11" id="KW-0378">Hydrolase</keyword>
<evidence type="ECO:0000256" key="19">
    <source>
        <dbReference type="SAM" id="MobiDB-lite"/>
    </source>
</evidence>
<dbReference type="InterPro" id="IPR011009">
    <property type="entry name" value="Kinase-like_dom_sf"/>
</dbReference>
<dbReference type="Gene3D" id="2.130.10.10">
    <property type="entry name" value="YVTN repeat-like/Quinoprotein amine dehydrogenase"/>
    <property type="match status" value="1"/>
</dbReference>
<keyword evidence="8" id="KW-0732">Signal</keyword>
<organism evidence="22 23">
    <name type="scientific">Panaeolus cyanescens</name>
    <dbReference type="NCBI Taxonomy" id="181874"/>
    <lineage>
        <taxon>Eukaryota</taxon>
        <taxon>Fungi</taxon>
        <taxon>Dikarya</taxon>
        <taxon>Basidiomycota</taxon>
        <taxon>Agaricomycotina</taxon>
        <taxon>Agaricomycetes</taxon>
        <taxon>Agaricomycetidae</taxon>
        <taxon>Agaricales</taxon>
        <taxon>Agaricineae</taxon>
        <taxon>Galeropsidaceae</taxon>
        <taxon>Panaeolus</taxon>
    </lineage>
</organism>
<dbReference type="Gene3D" id="3.30.200.20">
    <property type="entry name" value="Phosphorylase Kinase, domain 1"/>
    <property type="match status" value="1"/>
</dbReference>
<evidence type="ECO:0000256" key="7">
    <source>
        <dbReference type="ARBA" id="ARBA00022723"/>
    </source>
</evidence>
<dbReference type="FunFam" id="1.20.1440.180:FF:000002">
    <property type="entry name" value="Serine/threonine-protein kinase/endoribonuclease IRE1"/>
    <property type="match status" value="1"/>
</dbReference>
<keyword evidence="7" id="KW-0479">Metal-binding</keyword>
<feature type="region of interest" description="Disordered" evidence="19">
    <location>
        <begin position="1311"/>
        <end position="1330"/>
    </location>
</feature>
<dbReference type="PROSITE" id="PS50011">
    <property type="entry name" value="PROTEIN_KINASE_DOM"/>
    <property type="match status" value="1"/>
</dbReference>
<feature type="region of interest" description="Disordered" evidence="19">
    <location>
        <begin position="13"/>
        <end position="55"/>
    </location>
</feature>
<comment type="subcellular location">
    <subcellularLocation>
        <location evidence="2">Membrane</location>
        <topology evidence="2">Single-pass type I membrane protein</topology>
    </subcellularLocation>
</comment>
<dbReference type="InterPro" id="IPR045133">
    <property type="entry name" value="IRE1/2-like"/>
</dbReference>
<dbReference type="SMART" id="SM00564">
    <property type="entry name" value="PQQ"/>
    <property type="match status" value="2"/>
</dbReference>
<evidence type="ECO:0000256" key="6">
    <source>
        <dbReference type="ARBA" id="ARBA00022692"/>
    </source>
</evidence>
<dbReference type="Proteomes" id="UP000284842">
    <property type="component" value="Unassembled WGS sequence"/>
</dbReference>
<keyword evidence="15" id="KW-0472">Membrane</keyword>
<dbReference type="GO" id="GO:0004521">
    <property type="term" value="F:RNA endonuclease activity"/>
    <property type="evidence" value="ECO:0007669"/>
    <property type="project" value="InterPro"/>
</dbReference>
<feature type="region of interest" description="Disordered" evidence="19">
    <location>
        <begin position="167"/>
        <end position="191"/>
    </location>
</feature>
<reference evidence="22 23" key="1">
    <citation type="journal article" date="2018" name="Evol. Lett.">
        <title>Horizontal gene cluster transfer increased hallucinogenic mushroom diversity.</title>
        <authorList>
            <person name="Reynolds H.T."/>
            <person name="Vijayakumar V."/>
            <person name="Gluck-Thaler E."/>
            <person name="Korotkin H.B."/>
            <person name="Matheny P.B."/>
            <person name="Slot J.C."/>
        </authorList>
    </citation>
    <scope>NUCLEOTIDE SEQUENCE [LARGE SCALE GENOMIC DNA]</scope>
    <source>
        <strain evidence="22 23">2629</strain>
    </source>
</reference>
<dbReference type="PROSITE" id="PS51392">
    <property type="entry name" value="KEN"/>
    <property type="match status" value="1"/>
</dbReference>
<dbReference type="InterPro" id="IPR008271">
    <property type="entry name" value="Ser/Thr_kinase_AS"/>
</dbReference>
<dbReference type="InParanoid" id="A0A409VFW8"/>
<evidence type="ECO:0000259" key="20">
    <source>
        <dbReference type="PROSITE" id="PS50011"/>
    </source>
</evidence>
<proteinExistence type="predicted"/>
<evidence type="ECO:0000256" key="8">
    <source>
        <dbReference type="ARBA" id="ARBA00022729"/>
    </source>
</evidence>
<dbReference type="InterPro" id="IPR010513">
    <property type="entry name" value="KEN_dom"/>
</dbReference>
<feature type="domain" description="KEN" evidence="21">
    <location>
        <begin position="2177"/>
        <end position="2309"/>
    </location>
</feature>
<dbReference type="SMART" id="SM00220">
    <property type="entry name" value="S_TKc"/>
    <property type="match status" value="1"/>
</dbReference>
<evidence type="ECO:0000256" key="10">
    <source>
        <dbReference type="ARBA" id="ARBA00022777"/>
    </source>
</evidence>
<dbReference type="EC" id="2.7.11.1" evidence="3"/>
<feature type="region of interest" description="Disordered" evidence="19">
    <location>
        <begin position="1504"/>
        <end position="1527"/>
    </location>
</feature>
<keyword evidence="23" id="KW-1185">Reference proteome</keyword>
<feature type="compositionally biased region" description="Polar residues" evidence="19">
    <location>
        <begin position="593"/>
        <end position="604"/>
    </location>
</feature>